<name>A0A6G0IE28_LARCR</name>
<dbReference type="PROSITE" id="PS51720">
    <property type="entry name" value="G_AIG1"/>
    <property type="match status" value="2"/>
</dbReference>
<dbReference type="PANTHER" id="PTHR10903:SF112">
    <property type="entry name" value="SI:CH211-113E8.5"/>
    <property type="match status" value="1"/>
</dbReference>
<feature type="coiled-coil region" evidence="4">
    <location>
        <begin position="213"/>
        <end position="244"/>
    </location>
</feature>
<comment type="caution">
    <text evidence="6">The sequence shown here is derived from an EMBL/GenBank/DDBJ whole genome shotgun (WGS) entry which is preliminary data.</text>
</comment>
<feature type="domain" description="AIG1-type G" evidence="5">
    <location>
        <begin position="307"/>
        <end position="505"/>
    </location>
</feature>
<dbReference type="GO" id="GO:0005525">
    <property type="term" value="F:GTP binding"/>
    <property type="evidence" value="ECO:0007669"/>
    <property type="project" value="UniProtKB-KW"/>
</dbReference>
<protein>
    <submittedName>
        <fullName evidence="6">GTPase IMAP family member 7 Immunity-associated nucleotide 7 protein</fullName>
    </submittedName>
</protein>
<dbReference type="FunFam" id="3.40.50.300:FF:000366">
    <property type="entry name" value="GTPase, IMAP family member 2"/>
    <property type="match status" value="2"/>
</dbReference>
<dbReference type="Gene3D" id="3.40.50.300">
    <property type="entry name" value="P-loop containing nucleotide triphosphate hydrolases"/>
    <property type="match status" value="2"/>
</dbReference>
<dbReference type="InterPro" id="IPR006703">
    <property type="entry name" value="G_AIG1"/>
</dbReference>
<proteinExistence type="inferred from homology"/>
<dbReference type="AlphaFoldDB" id="A0A6G0IE28"/>
<dbReference type="InterPro" id="IPR045058">
    <property type="entry name" value="GIMA/IAN/Toc"/>
</dbReference>
<dbReference type="CDD" id="cd01852">
    <property type="entry name" value="AIG1"/>
    <property type="match status" value="2"/>
</dbReference>
<dbReference type="SUPFAM" id="SSF52540">
    <property type="entry name" value="P-loop containing nucleoside triphosphate hydrolases"/>
    <property type="match status" value="2"/>
</dbReference>
<evidence type="ECO:0000256" key="1">
    <source>
        <dbReference type="ARBA" id="ARBA00008535"/>
    </source>
</evidence>
<dbReference type="Pfam" id="PF04548">
    <property type="entry name" value="AIG1"/>
    <property type="match status" value="2"/>
</dbReference>
<feature type="coiled-coil region" evidence="4">
    <location>
        <begin position="501"/>
        <end position="532"/>
    </location>
</feature>
<accession>A0A6G0IE28</accession>
<organism evidence="6 7">
    <name type="scientific">Larimichthys crocea</name>
    <name type="common">Large yellow croaker</name>
    <name type="synonym">Pseudosciaena crocea</name>
    <dbReference type="NCBI Taxonomy" id="215358"/>
    <lineage>
        <taxon>Eukaryota</taxon>
        <taxon>Metazoa</taxon>
        <taxon>Chordata</taxon>
        <taxon>Craniata</taxon>
        <taxon>Vertebrata</taxon>
        <taxon>Euteleostomi</taxon>
        <taxon>Actinopterygii</taxon>
        <taxon>Neopterygii</taxon>
        <taxon>Teleostei</taxon>
        <taxon>Neoteleostei</taxon>
        <taxon>Acanthomorphata</taxon>
        <taxon>Eupercaria</taxon>
        <taxon>Sciaenidae</taxon>
        <taxon>Larimichthys</taxon>
    </lineage>
</organism>
<evidence type="ECO:0000256" key="3">
    <source>
        <dbReference type="ARBA" id="ARBA00023134"/>
    </source>
</evidence>
<keyword evidence="2" id="KW-0547">Nucleotide-binding</keyword>
<reference evidence="6 7" key="1">
    <citation type="submission" date="2019-07" db="EMBL/GenBank/DDBJ databases">
        <title>Chromosome genome assembly for large yellow croaker.</title>
        <authorList>
            <person name="Xiao S."/>
        </authorList>
    </citation>
    <scope>NUCLEOTIDE SEQUENCE [LARGE SCALE GENOMIC DNA]</scope>
    <source>
        <strain evidence="6">JMULYC20181020</strain>
        <tissue evidence="6">Muscle</tissue>
    </source>
</reference>
<evidence type="ECO:0000313" key="6">
    <source>
        <dbReference type="EMBL" id="KAE8289531.1"/>
    </source>
</evidence>
<dbReference type="EMBL" id="REGW02000011">
    <property type="protein sequence ID" value="KAE8289531.1"/>
    <property type="molecule type" value="Genomic_DNA"/>
</dbReference>
<dbReference type="Proteomes" id="UP000424527">
    <property type="component" value="Unassembled WGS sequence"/>
</dbReference>
<sequence>MSGAYYQGFGGAIDPNETRIVLVGKTGVGKSAAGNTILGREAFESELSPSSQTSECKKAKGDVDGRKVAIIDTPGLFDTNFTQEEALKRIKMCISLSSPGPHAFLVVLQLGRFTQEEKETVKMIQTTFGEDAAKYTMVLFTHGDQLRKRSIEDFISESPDLKAIIQSCYNQYHVFNNEIKDPKQTNQLMDKIDKMIMANSGTHYTNEMFMRAEAAIEKEKERILKELEAQRQRELDELRAKYVKEVYHKKEKLVHTRYEYEARVRAERSNEFVNAPVIAIATACGAAVGGLLGVAAGPIGPQKKKMSDELRIILVGKTGAGKSAAGNSILGRETFESEQSSSSWTRECMRAEGVIRGRKVAIIDTPGLFDTNVTQEEALSRIKACISLSGPGPHAFLMVLKLGRFTQEEKDTVRIIQSTFGDKAAEYSLVLFTHGDKLKTQTIESFISKSEDLKDFIEVCHGRYHVFNNQVTDQKQVDQLLEKIDRMTLENVPRHYTTEMFRKAKRAIKKEERRLSKELKAAEQKRKSIIKAEIEREIGLTRGSMKDGNCVLQ</sequence>
<keyword evidence="3" id="KW-0342">GTP-binding</keyword>
<gene>
    <name evidence="6" type="ORF">D5F01_LYC11234</name>
</gene>
<dbReference type="PANTHER" id="PTHR10903">
    <property type="entry name" value="GTPASE, IMAP FAMILY MEMBER-RELATED"/>
    <property type="match status" value="1"/>
</dbReference>
<feature type="domain" description="AIG1-type G" evidence="5">
    <location>
        <begin position="15"/>
        <end position="213"/>
    </location>
</feature>
<evidence type="ECO:0000313" key="7">
    <source>
        <dbReference type="Proteomes" id="UP000424527"/>
    </source>
</evidence>
<evidence type="ECO:0000259" key="5">
    <source>
        <dbReference type="PROSITE" id="PS51720"/>
    </source>
</evidence>
<evidence type="ECO:0000256" key="4">
    <source>
        <dbReference type="SAM" id="Coils"/>
    </source>
</evidence>
<keyword evidence="4" id="KW-0175">Coiled coil</keyword>
<comment type="similarity">
    <text evidence="1">Belongs to the TRAFAC class TrmE-Era-EngA-EngB-Septin-like GTPase superfamily. AIG1/Toc34/Toc159-like paraseptin GTPase family. IAN subfamily.</text>
</comment>
<keyword evidence="7" id="KW-1185">Reference proteome</keyword>
<dbReference type="InterPro" id="IPR027417">
    <property type="entry name" value="P-loop_NTPase"/>
</dbReference>
<evidence type="ECO:0000256" key="2">
    <source>
        <dbReference type="ARBA" id="ARBA00022741"/>
    </source>
</evidence>